<reference evidence="1" key="1">
    <citation type="submission" date="2020-05" db="EMBL/GenBank/DDBJ databases">
        <authorList>
            <person name="Chiriac C."/>
            <person name="Salcher M."/>
            <person name="Ghai R."/>
            <person name="Kavagutti S V."/>
        </authorList>
    </citation>
    <scope>NUCLEOTIDE SEQUENCE</scope>
</reference>
<evidence type="ECO:0000313" key="1">
    <source>
        <dbReference type="EMBL" id="CAB4886430.1"/>
    </source>
</evidence>
<proteinExistence type="predicted"/>
<gene>
    <name evidence="1" type="ORF">UFOPK3417_02030</name>
</gene>
<protein>
    <submittedName>
        <fullName evidence="1">Unannotated protein</fullName>
    </submittedName>
</protein>
<dbReference type="EMBL" id="CAFBLR010000289">
    <property type="protein sequence ID" value="CAB4886430.1"/>
    <property type="molecule type" value="Genomic_DNA"/>
</dbReference>
<sequence length="76" mass="8561">MTAASPNAGMFPYTVSTVASLSMIVSWKIPTEPLSRTFRLNERHAGRCCAAWDFEYASNCSNEAQYCHTRTVRPDR</sequence>
<name>A0A6J7EZN7_9ZZZZ</name>
<dbReference type="AlphaFoldDB" id="A0A6J7EZN7"/>
<organism evidence="1">
    <name type="scientific">freshwater metagenome</name>
    <dbReference type="NCBI Taxonomy" id="449393"/>
    <lineage>
        <taxon>unclassified sequences</taxon>
        <taxon>metagenomes</taxon>
        <taxon>ecological metagenomes</taxon>
    </lineage>
</organism>
<accession>A0A6J7EZN7</accession>